<dbReference type="PANTHER" id="PTHR42855:SF1">
    <property type="entry name" value="ABC TRANSPORTER DOMAIN-CONTAINING PROTEIN"/>
    <property type="match status" value="1"/>
</dbReference>
<gene>
    <name evidence="2" type="ORF">POBO1169_LOCUS11852</name>
</gene>
<dbReference type="InterPro" id="IPR051309">
    <property type="entry name" value="ABCF_ATPase"/>
</dbReference>
<reference evidence="2" key="1">
    <citation type="submission" date="2021-01" db="EMBL/GenBank/DDBJ databases">
        <authorList>
            <person name="Corre E."/>
            <person name="Pelletier E."/>
            <person name="Niang G."/>
            <person name="Scheremetjew M."/>
            <person name="Finn R."/>
            <person name="Kale V."/>
            <person name="Holt S."/>
            <person name="Cochrane G."/>
            <person name="Meng A."/>
            <person name="Brown T."/>
            <person name="Cohen L."/>
        </authorList>
    </citation>
    <scope>NUCLEOTIDE SEQUENCE</scope>
    <source>
        <strain evidence="2">CCMP722</strain>
    </source>
</reference>
<sequence>MDEPTNHLDIQSKEMLEEAVKHFEGTVLAVSHDRYFLRQIATRVIDVKEGDFKTYEGDYQYFLESNDEAAEKEQRFAEKEAQIAKGNIKAKSKMSKAEKMKLKKDKARNFGGAGATKKAKNAGRWK</sequence>
<feature type="region of interest" description="Disordered" evidence="1">
    <location>
        <begin position="87"/>
        <end position="126"/>
    </location>
</feature>
<dbReference type="Gene3D" id="3.40.50.300">
    <property type="entry name" value="P-loop containing nucleotide triphosphate hydrolases"/>
    <property type="match status" value="1"/>
</dbReference>
<evidence type="ECO:0000313" key="2">
    <source>
        <dbReference type="EMBL" id="CAD8673592.1"/>
    </source>
</evidence>
<evidence type="ECO:0000256" key="1">
    <source>
        <dbReference type="SAM" id="MobiDB-lite"/>
    </source>
</evidence>
<accession>A0A7S0RCQ2</accession>
<dbReference type="InterPro" id="IPR027417">
    <property type="entry name" value="P-loop_NTPase"/>
</dbReference>
<dbReference type="AlphaFoldDB" id="A0A7S0RCQ2"/>
<dbReference type="EMBL" id="HBFA01023289">
    <property type="protein sequence ID" value="CAD8673592.1"/>
    <property type="molecule type" value="Transcribed_RNA"/>
</dbReference>
<feature type="compositionally biased region" description="Basic residues" evidence="1">
    <location>
        <begin position="117"/>
        <end position="126"/>
    </location>
</feature>
<proteinExistence type="predicted"/>
<name>A0A7S0RCQ2_9CHLO</name>
<dbReference type="SUPFAM" id="SSF52540">
    <property type="entry name" value="P-loop containing nucleoside triphosphate hydrolases"/>
    <property type="match status" value="1"/>
</dbReference>
<dbReference type="PANTHER" id="PTHR42855">
    <property type="entry name" value="ABC TRANSPORTER ATP-BINDING SUBUNIT"/>
    <property type="match status" value="1"/>
</dbReference>
<protein>
    <submittedName>
        <fullName evidence="2">Uncharacterized protein</fullName>
    </submittedName>
</protein>
<organism evidence="2">
    <name type="scientific">Pyramimonas obovata</name>
    <dbReference type="NCBI Taxonomy" id="1411642"/>
    <lineage>
        <taxon>Eukaryota</taxon>
        <taxon>Viridiplantae</taxon>
        <taxon>Chlorophyta</taxon>
        <taxon>Pyramimonadophyceae</taxon>
        <taxon>Pyramimonadales</taxon>
        <taxon>Pyramimonadaceae</taxon>
        <taxon>Pyramimonas</taxon>
        <taxon>Pyramimonas incertae sedis</taxon>
    </lineage>
</organism>